<comment type="similarity">
    <text evidence="1 9">Belongs to the peptidase S11 family.</text>
</comment>
<accession>A0A1G1Y9W5</accession>
<dbReference type="Proteomes" id="UP000178432">
    <property type="component" value="Unassembled WGS sequence"/>
</dbReference>
<comment type="caution">
    <text evidence="11">The sequence shown here is derived from an EMBL/GenBank/DDBJ whole genome shotgun (WGS) entry which is preliminary data.</text>
</comment>
<feature type="domain" description="Peptidase S11 D-alanyl-D-alanine carboxypeptidase A N-terminal" evidence="10">
    <location>
        <begin position="58"/>
        <end position="283"/>
    </location>
</feature>
<dbReference type="PANTHER" id="PTHR21581">
    <property type="entry name" value="D-ALANYL-D-ALANINE CARBOXYPEPTIDASE"/>
    <property type="match status" value="1"/>
</dbReference>
<evidence type="ECO:0000256" key="3">
    <source>
        <dbReference type="ARBA" id="ARBA00022801"/>
    </source>
</evidence>
<protein>
    <recommendedName>
        <fullName evidence="10">Peptidase S11 D-alanyl-D-alanine carboxypeptidase A N-terminal domain-containing protein</fullName>
    </recommendedName>
</protein>
<dbReference type="GO" id="GO:0009002">
    <property type="term" value="F:serine-type D-Ala-D-Ala carboxypeptidase activity"/>
    <property type="evidence" value="ECO:0007669"/>
    <property type="project" value="InterPro"/>
</dbReference>
<dbReference type="InterPro" id="IPR012338">
    <property type="entry name" value="Beta-lactam/transpept-like"/>
</dbReference>
<name>A0A1G1Y9W5_9BACT</name>
<evidence type="ECO:0000256" key="6">
    <source>
        <dbReference type="ARBA" id="ARBA00023316"/>
    </source>
</evidence>
<evidence type="ECO:0000313" key="12">
    <source>
        <dbReference type="Proteomes" id="UP000178432"/>
    </source>
</evidence>
<reference evidence="11 12" key="1">
    <citation type="journal article" date="2016" name="Nat. Commun.">
        <title>Thousands of microbial genomes shed light on interconnected biogeochemical processes in an aquifer system.</title>
        <authorList>
            <person name="Anantharaman K."/>
            <person name="Brown C.T."/>
            <person name="Hug L.A."/>
            <person name="Sharon I."/>
            <person name="Castelle C.J."/>
            <person name="Probst A.J."/>
            <person name="Thomas B.C."/>
            <person name="Singh A."/>
            <person name="Wilkins M.J."/>
            <person name="Karaoz U."/>
            <person name="Brodie E.L."/>
            <person name="Williams K.H."/>
            <person name="Hubbard S.S."/>
            <person name="Banfield J.F."/>
        </authorList>
    </citation>
    <scope>NUCLEOTIDE SEQUENCE [LARGE SCALE GENOMIC DNA]</scope>
</reference>
<dbReference type="SUPFAM" id="SSF56601">
    <property type="entry name" value="beta-lactamase/transpeptidase-like"/>
    <property type="match status" value="1"/>
</dbReference>
<dbReference type="GO" id="GO:0008360">
    <property type="term" value="P:regulation of cell shape"/>
    <property type="evidence" value="ECO:0007669"/>
    <property type="project" value="UniProtKB-KW"/>
</dbReference>
<dbReference type="InterPro" id="IPR001967">
    <property type="entry name" value="Peptidase_S11_N"/>
</dbReference>
<dbReference type="PANTHER" id="PTHR21581:SF26">
    <property type="entry name" value="D-ALANYL-D-ALANINE ENDOPEPTIDASE"/>
    <property type="match status" value="1"/>
</dbReference>
<proteinExistence type="inferred from homology"/>
<keyword evidence="2" id="KW-0732">Signal</keyword>
<feature type="active site" evidence="7">
    <location>
        <position position="143"/>
    </location>
</feature>
<feature type="binding site" evidence="8">
    <location>
        <position position="252"/>
    </location>
    <ligand>
        <name>substrate</name>
    </ligand>
</feature>
<gene>
    <name evidence="11" type="ORF">A2663_04830</name>
</gene>
<sequence>MFSDNLMFNFISSLIFLALLLPQGLNFFSDKMADFSYPQAAVQSPAPQRIANNSLGLKTTAKSILIIDDESGAILYEKNSRASLPIASLTKLMTALVVLDAKPDWEETIAIAKKDQREGNIVYLLPGDEVKIKDVFNLMLVASSNEAAAALARVFSAGRFTALMNQKAEALGLADTYFSDSAGLDPANVSSAKDLVKLAKAAFERPEIISAGEQEIYDFEILNRKREVRAKSTDQLLSSFLNRGDYQIIGAKTGYLADIGYCLLLKIKLAGGQSLTLALLGAKTPLDRWQEAKGLVEWAGRNYVWPDKQDKFSAR</sequence>
<dbReference type="InterPro" id="IPR018044">
    <property type="entry name" value="Peptidase_S11"/>
</dbReference>
<keyword evidence="6" id="KW-0961">Cell wall biogenesis/degradation</keyword>
<evidence type="ECO:0000256" key="1">
    <source>
        <dbReference type="ARBA" id="ARBA00007164"/>
    </source>
</evidence>
<evidence type="ECO:0000313" key="11">
    <source>
        <dbReference type="EMBL" id="OGY49089.1"/>
    </source>
</evidence>
<evidence type="ECO:0000256" key="9">
    <source>
        <dbReference type="RuleBase" id="RU004016"/>
    </source>
</evidence>
<evidence type="ECO:0000256" key="5">
    <source>
        <dbReference type="ARBA" id="ARBA00022984"/>
    </source>
</evidence>
<evidence type="ECO:0000256" key="7">
    <source>
        <dbReference type="PIRSR" id="PIRSR618044-1"/>
    </source>
</evidence>
<feature type="active site" description="Proton acceptor" evidence="7">
    <location>
        <position position="91"/>
    </location>
</feature>
<dbReference type="GO" id="GO:0071555">
    <property type="term" value="P:cell wall organization"/>
    <property type="evidence" value="ECO:0007669"/>
    <property type="project" value="UniProtKB-KW"/>
</dbReference>
<organism evidence="11 12">
    <name type="scientific">Candidatus Buchananbacteria bacterium RIFCSPHIGHO2_01_FULL_46_12</name>
    <dbReference type="NCBI Taxonomy" id="1797536"/>
    <lineage>
        <taxon>Bacteria</taxon>
        <taxon>Candidatus Buchananiibacteriota</taxon>
    </lineage>
</organism>
<evidence type="ECO:0000256" key="2">
    <source>
        <dbReference type="ARBA" id="ARBA00022729"/>
    </source>
</evidence>
<dbReference type="GO" id="GO:0009252">
    <property type="term" value="P:peptidoglycan biosynthetic process"/>
    <property type="evidence" value="ECO:0007669"/>
    <property type="project" value="UniProtKB-KW"/>
</dbReference>
<dbReference type="PRINTS" id="PR00725">
    <property type="entry name" value="DADACBPTASE1"/>
</dbReference>
<evidence type="ECO:0000256" key="4">
    <source>
        <dbReference type="ARBA" id="ARBA00022960"/>
    </source>
</evidence>
<keyword evidence="3" id="KW-0378">Hydrolase</keyword>
<dbReference type="EMBL" id="MHIF01000005">
    <property type="protein sequence ID" value="OGY49089.1"/>
    <property type="molecule type" value="Genomic_DNA"/>
</dbReference>
<dbReference type="Gene3D" id="3.40.710.10">
    <property type="entry name" value="DD-peptidase/beta-lactamase superfamily"/>
    <property type="match status" value="1"/>
</dbReference>
<evidence type="ECO:0000256" key="8">
    <source>
        <dbReference type="PIRSR" id="PIRSR618044-2"/>
    </source>
</evidence>
<keyword evidence="5" id="KW-0573">Peptidoglycan synthesis</keyword>
<evidence type="ECO:0000259" key="10">
    <source>
        <dbReference type="Pfam" id="PF00768"/>
    </source>
</evidence>
<keyword evidence="4" id="KW-0133">Cell shape</keyword>
<dbReference type="GO" id="GO:0006508">
    <property type="term" value="P:proteolysis"/>
    <property type="evidence" value="ECO:0007669"/>
    <property type="project" value="InterPro"/>
</dbReference>
<dbReference type="AlphaFoldDB" id="A0A1G1Y9W5"/>
<feature type="active site" description="Acyl-ester intermediate" evidence="7">
    <location>
        <position position="88"/>
    </location>
</feature>
<dbReference type="Pfam" id="PF00768">
    <property type="entry name" value="Peptidase_S11"/>
    <property type="match status" value="1"/>
</dbReference>